<sequence length="349" mass="39272">MKRQTSAVSSSSRRENAPEKIHAKTIGCMSGIIHFVCKSHSPRKLLTFGKKQIKNKSSFPAKHENLSNTCSKHGEDKENPEDEKTSAGNISRLSSEVPRSPTLPAEIRRSNPVKPPENFRTPPSLVVRLMGIDDGPALAEEPESVAAKRQKLLGALQKCDEDLKALKKIIDSVRSAEPEANRLRTPSAISRSLGDKIRTALDMTCSEFKGEQQQPSPVSVLDEFNLSPLRPSSYAERRHSNVGRMHLQQLQKKPGEEEMMSNLYFYDRMASDGKGKEEESAVWSSKAMTESVEEVCRDIAWGEKREIGRIGLALQDYICRDLIEEIVREFGCPYFYTLPFEACKRRLCF</sequence>
<dbReference type="EMBL" id="CM039429">
    <property type="protein sequence ID" value="KAI4348540.1"/>
    <property type="molecule type" value="Genomic_DNA"/>
</dbReference>
<evidence type="ECO:0000313" key="1">
    <source>
        <dbReference type="EMBL" id="KAI4348540.1"/>
    </source>
</evidence>
<organism evidence="1 2">
    <name type="scientific">Bauhinia variegata</name>
    <name type="common">Purple orchid tree</name>
    <name type="synonym">Phanera variegata</name>
    <dbReference type="NCBI Taxonomy" id="167791"/>
    <lineage>
        <taxon>Eukaryota</taxon>
        <taxon>Viridiplantae</taxon>
        <taxon>Streptophyta</taxon>
        <taxon>Embryophyta</taxon>
        <taxon>Tracheophyta</taxon>
        <taxon>Spermatophyta</taxon>
        <taxon>Magnoliopsida</taxon>
        <taxon>eudicotyledons</taxon>
        <taxon>Gunneridae</taxon>
        <taxon>Pentapetalae</taxon>
        <taxon>rosids</taxon>
        <taxon>fabids</taxon>
        <taxon>Fabales</taxon>
        <taxon>Fabaceae</taxon>
        <taxon>Cercidoideae</taxon>
        <taxon>Cercideae</taxon>
        <taxon>Bauhiniinae</taxon>
        <taxon>Bauhinia</taxon>
    </lineage>
</organism>
<protein>
    <submittedName>
        <fullName evidence="1">Uncharacterized protein</fullName>
    </submittedName>
</protein>
<gene>
    <name evidence="1" type="ORF">L6164_009252</name>
</gene>
<evidence type="ECO:0000313" key="2">
    <source>
        <dbReference type="Proteomes" id="UP000828941"/>
    </source>
</evidence>
<reference evidence="1 2" key="1">
    <citation type="journal article" date="2022" name="DNA Res.">
        <title>Chromosomal-level genome assembly of the orchid tree Bauhinia variegata (Leguminosae; Cercidoideae) supports the allotetraploid origin hypothesis of Bauhinia.</title>
        <authorList>
            <person name="Zhong Y."/>
            <person name="Chen Y."/>
            <person name="Zheng D."/>
            <person name="Pang J."/>
            <person name="Liu Y."/>
            <person name="Luo S."/>
            <person name="Meng S."/>
            <person name="Qian L."/>
            <person name="Wei D."/>
            <person name="Dai S."/>
            <person name="Zhou R."/>
        </authorList>
    </citation>
    <scope>NUCLEOTIDE SEQUENCE [LARGE SCALE GENOMIC DNA]</scope>
    <source>
        <strain evidence="1">BV-YZ2020</strain>
    </source>
</reference>
<proteinExistence type="predicted"/>
<accession>A0ACB9PJ40</accession>
<dbReference type="Proteomes" id="UP000828941">
    <property type="component" value="Chromosome 4"/>
</dbReference>
<keyword evidence="2" id="KW-1185">Reference proteome</keyword>
<comment type="caution">
    <text evidence="1">The sequence shown here is derived from an EMBL/GenBank/DDBJ whole genome shotgun (WGS) entry which is preliminary data.</text>
</comment>
<name>A0ACB9PJ40_BAUVA</name>